<dbReference type="PANTHER" id="PTHR43355:SF2">
    <property type="entry name" value="FLAVIN REDUCTASE (NADPH)"/>
    <property type="match status" value="1"/>
</dbReference>
<dbReference type="InterPro" id="IPR016040">
    <property type="entry name" value="NAD(P)-bd_dom"/>
</dbReference>
<dbReference type="EMBL" id="CP002000">
    <property type="protein sequence ID" value="ADJ48869.1"/>
    <property type="molecule type" value="Genomic_DNA"/>
</dbReference>
<dbReference type="Proteomes" id="UP000000328">
    <property type="component" value="Chromosome"/>
</dbReference>
<accession>A0A0H3DGV5</accession>
<dbReference type="OrthoDB" id="3763081at2"/>
<dbReference type="AlphaFoldDB" id="A0A0H3DGV5"/>
<dbReference type="HOGENOM" id="CLU_025711_4_3_11"/>
<organism evidence="2 3">
    <name type="scientific">Amycolatopsis mediterranei (strain U-32)</name>
    <dbReference type="NCBI Taxonomy" id="749927"/>
    <lineage>
        <taxon>Bacteria</taxon>
        <taxon>Bacillati</taxon>
        <taxon>Actinomycetota</taxon>
        <taxon>Actinomycetes</taxon>
        <taxon>Pseudonocardiales</taxon>
        <taxon>Pseudonocardiaceae</taxon>
        <taxon>Amycolatopsis</taxon>
    </lineage>
</organism>
<dbReference type="Gene3D" id="3.40.50.720">
    <property type="entry name" value="NAD(P)-binding Rossmann-like Domain"/>
    <property type="match status" value="1"/>
</dbReference>
<feature type="domain" description="NAD(P)-binding" evidence="1">
    <location>
        <begin position="7"/>
        <end position="201"/>
    </location>
</feature>
<dbReference type="PANTHER" id="PTHR43355">
    <property type="entry name" value="FLAVIN REDUCTASE (NADPH)"/>
    <property type="match status" value="1"/>
</dbReference>
<dbReference type="Pfam" id="PF13460">
    <property type="entry name" value="NAD_binding_10"/>
    <property type="match status" value="1"/>
</dbReference>
<dbReference type="InterPro" id="IPR036291">
    <property type="entry name" value="NAD(P)-bd_dom_sf"/>
</dbReference>
<dbReference type="SUPFAM" id="SSF51735">
    <property type="entry name" value="NAD(P)-binding Rossmann-fold domains"/>
    <property type="match status" value="1"/>
</dbReference>
<sequence length="213" mass="22766">MNVTVFGATGAIGSLTVAELLQRGHQVTAYARNPAKVPASWGDQVKVVIGEMSDAAAIDSAVAGADAVVSALGPSMDRKATGLPLVAGTAHILDAMRRHGVRRYIGHATPAILDPHEKPTPVTRLIRFLPRTFMRRAYDEITGMSDLVTRSDLDWTIVRFIAPKDTPKQPRVRAGFFGTDKLGFAVSRADVAAFTAAQVEDTTYIGRAPAISN</sequence>
<name>A0A0H3DGV5_AMYMU</name>
<dbReference type="PATRIC" id="fig|749927.5.peg.7439"/>
<dbReference type="eggNOG" id="COG0702">
    <property type="taxonomic scope" value="Bacteria"/>
</dbReference>
<protein>
    <submittedName>
        <fullName evidence="2">NmrA family protein</fullName>
    </submittedName>
</protein>
<evidence type="ECO:0000259" key="1">
    <source>
        <dbReference type="Pfam" id="PF13460"/>
    </source>
</evidence>
<proteinExistence type="predicted"/>
<dbReference type="KEGG" id="amd:AMED_7152"/>
<dbReference type="GeneID" id="92874802"/>
<reference evidence="2 3" key="1">
    <citation type="journal article" date="2010" name="Cell Res.">
        <title>Complete genome sequence of the rifamycin SV-producing Amycolatopsis mediterranei U32 revealed its genetic characteristics in phylogeny and metabolism.</title>
        <authorList>
            <person name="Zhao W."/>
            <person name="Zhong Y."/>
            <person name="Yuan H."/>
            <person name="Wang J."/>
            <person name="Zheng H."/>
            <person name="Wang Y."/>
            <person name="Cen X."/>
            <person name="Xu F."/>
            <person name="Bai J."/>
            <person name="Han X."/>
            <person name="Lu G."/>
            <person name="Zhu Y."/>
            <person name="Shao Z."/>
            <person name="Yan H."/>
            <person name="Li C."/>
            <person name="Peng N."/>
            <person name="Zhang Z."/>
            <person name="Zhang Y."/>
            <person name="Lin W."/>
            <person name="Fan Y."/>
            <person name="Qin Z."/>
            <person name="Hu Y."/>
            <person name="Zhu B."/>
            <person name="Wang S."/>
            <person name="Ding X."/>
            <person name="Zhao G.P."/>
        </authorList>
    </citation>
    <scope>NUCLEOTIDE SEQUENCE [LARGE SCALE GENOMIC DNA]</scope>
    <source>
        <strain evidence="3">U-32</strain>
    </source>
</reference>
<evidence type="ECO:0000313" key="2">
    <source>
        <dbReference type="EMBL" id="ADJ48869.1"/>
    </source>
</evidence>
<gene>
    <name evidence="2" type="ordered locus">AMED_7152</name>
</gene>
<dbReference type="RefSeq" id="WP_013228914.1">
    <property type="nucleotide sequence ID" value="NC_014318.1"/>
</dbReference>
<dbReference type="GO" id="GO:0016646">
    <property type="term" value="F:oxidoreductase activity, acting on the CH-NH group of donors, NAD or NADP as acceptor"/>
    <property type="evidence" value="ECO:0007669"/>
    <property type="project" value="TreeGrafter"/>
</dbReference>
<evidence type="ECO:0000313" key="3">
    <source>
        <dbReference type="Proteomes" id="UP000000328"/>
    </source>
</evidence>
<dbReference type="InterPro" id="IPR051606">
    <property type="entry name" value="Polyketide_Oxido-like"/>
</dbReference>